<dbReference type="InterPro" id="IPR058776">
    <property type="entry name" value="KhtT-like_N"/>
</dbReference>
<name>A0A919N1D2_9ACTN</name>
<organism evidence="2 3">
    <name type="scientific">Paractinoplanes rishiriensis</name>
    <dbReference type="NCBI Taxonomy" id="1050105"/>
    <lineage>
        <taxon>Bacteria</taxon>
        <taxon>Bacillati</taxon>
        <taxon>Actinomycetota</taxon>
        <taxon>Actinomycetes</taxon>
        <taxon>Micromonosporales</taxon>
        <taxon>Micromonosporaceae</taxon>
        <taxon>Paractinoplanes</taxon>
    </lineage>
</organism>
<feature type="domain" description="Potassium/proton antiporter subunit KhtT-like N-terminal" evidence="1">
    <location>
        <begin position="1"/>
        <end position="67"/>
    </location>
</feature>
<evidence type="ECO:0000313" key="3">
    <source>
        <dbReference type="Proteomes" id="UP000636960"/>
    </source>
</evidence>
<evidence type="ECO:0000259" key="1">
    <source>
        <dbReference type="Pfam" id="PF25991"/>
    </source>
</evidence>
<dbReference type="Proteomes" id="UP000636960">
    <property type="component" value="Unassembled WGS sequence"/>
</dbReference>
<dbReference type="Pfam" id="PF25991">
    <property type="entry name" value="KhtT_N"/>
    <property type="match status" value="1"/>
</dbReference>
<proteinExistence type="predicted"/>
<reference evidence="2" key="1">
    <citation type="submission" date="2021-01" db="EMBL/GenBank/DDBJ databases">
        <title>Whole genome shotgun sequence of Actinoplanes rishiriensis NBRC 108556.</title>
        <authorList>
            <person name="Komaki H."/>
            <person name="Tamura T."/>
        </authorList>
    </citation>
    <scope>NUCLEOTIDE SEQUENCE</scope>
    <source>
        <strain evidence="2">NBRC 108556</strain>
    </source>
</reference>
<evidence type="ECO:0000313" key="2">
    <source>
        <dbReference type="EMBL" id="GIF01151.1"/>
    </source>
</evidence>
<dbReference type="EMBL" id="BOMV01000099">
    <property type="protein sequence ID" value="GIF01151.1"/>
    <property type="molecule type" value="Genomic_DNA"/>
</dbReference>
<sequence length="85" mass="8982">MDVEFTRLPGIGTSHAFTTVTGSRVGVVTHYAGGRRELIHGVDDDPDASCSLSLTRAEAIALAGLLGILDVIDVDISRQPQVPPR</sequence>
<keyword evidence="3" id="KW-1185">Reference proteome</keyword>
<dbReference type="AlphaFoldDB" id="A0A919N1D2"/>
<gene>
    <name evidence="2" type="ORF">Ari01nite_86150</name>
</gene>
<comment type="caution">
    <text evidence="2">The sequence shown here is derived from an EMBL/GenBank/DDBJ whole genome shotgun (WGS) entry which is preliminary data.</text>
</comment>
<protein>
    <recommendedName>
        <fullName evidence="1">Potassium/proton antiporter subunit KhtT-like N-terminal domain-containing protein</fullName>
    </recommendedName>
</protein>
<accession>A0A919N1D2</accession>
<dbReference type="RefSeq" id="WP_203789667.1">
    <property type="nucleotide sequence ID" value="NZ_BOMV01000099.1"/>
</dbReference>